<dbReference type="InterPro" id="IPR013783">
    <property type="entry name" value="Ig-like_fold"/>
</dbReference>
<evidence type="ECO:0000256" key="2">
    <source>
        <dbReference type="ARBA" id="ARBA00023130"/>
    </source>
</evidence>
<sequence length="119" mass="13652">ADWMIDMFLYELHPDASHQDSVAMKVSSISKREGDTVTIECTYSTHNTSYIIYWYRQYGDGIPEFIIWKYSGGNEAKADWAKSRFSVALLKSNTTVQLMVSQLQVADSARYHCALRLTQ</sequence>
<evidence type="ECO:0000313" key="8">
    <source>
        <dbReference type="Proteomes" id="UP000314986"/>
    </source>
</evidence>
<dbReference type="Pfam" id="PF07686">
    <property type="entry name" value="V-set"/>
    <property type="match status" value="1"/>
</dbReference>
<dbReference type="InParanoid" id="A0A4W3GDV5"/>
<organism evidence="7 8">
    <name type="scientific">Callorhinchus milii</name>
    <name type="common">Ghost shark</name>
    <dbReference type="NCBI Taxonomy" id="7868"/>
    <lineage>
        <taxon>Eukaryota</taxon>
        <taxon>Metazoa</taxon>
        <taxon>Chordata</taxon>
        <taxon>Craniata</taxon>
        <taxon>Vertebrata</taxon>
        <taxon>Chondrichthyes</taxon>
        <taxon>Holocephali</taxon>
        <taxon>Chimaeriformes</taxon>
        <taxon>Callorhinchidae</taxon>
        <taxon>Callorhinchus</taxon>
    </lineage>
</organism>
<keyword evidence="5" id="KW-1279">T cell receptor</keyword>
<reference evidence="7" key="5">
    <citation type="submission" date="2025-09" db="UniProtKB">
        <authorList>
            <consortium name="Ensembl"/>
        </authorList>
    </citation>
    <scope>IDENTIFICATION</scope>
</reference>
<evidence type="ECO:0000256" key="1">
    <source>
        <dbReference type="ARBA" id="ARBA00022729"/>
    </source>
</evidence>
<keyword evidence="5" id="KW-0391">Immunity</keyword>
<reference evidence="8" key="1">
    <citation type="journal article" date="2006" name="Science">
        <title>Ancient noncoding elements conserved in the human genome.</title>
        <authorList>
            <person name="Venkatesh B."/>
            <person name="Kirkness E.F."/>
            <person name="Loh Y.H."/>
            <person name="Halpern A.L."/>
            <person name="Lee A.P."/>
            <person name="Johnson J."/>
            <person name="Dandona N."/>
            <person name="Viswanathan L.D."/>
            <person name="Tay A."/>
            <person name="Venter J.C."/>
            <person name="Strausberg R.L."/>
            <person name="Brenner S."/>
        </authorList>
    </citation>
    <scope>NUCLEOTIDE SEQUENCE [LARGE SCALE GENOMIC DNA]</scope>
</reference>
<reference evidence="8" key="2">
    <citation type="journal article" date="2007" name="PLoS Biol.">
        <title>Survey sequencing and comparative analysis of the elephant shark (Callorhinchus milii) genome.</title>
        <authorList>
            <person name="Venkatesh B."/>
            <person name="Kirkness E.F."/>
            <person name="Loh Y.H."/>
            <person name="Halpern A.L."/>
            <person name="Lee A.P."/>
            <person name="Johnson J."/>
            <person name="Dandona N."/>
            <person name="Viswanathan L.D."/>
            <person name="Tay A."/>
            <person name="Venter J.C."/>
            <person name="Strausberg R.L."/>
            <person name="Brenner S."/>
        </authorList>
    </citation>
    <scope>NUCLEOTIDE SEQUENCE [LARGE SCALE GENOMIC DNA]</scope>
</reference>
<accession>A0A4W3GDV5</accession>
<dbReference type="SUPFAM" id="SSF48726">
    <property type="entry name" value="Immunoglobulin"/>
    <property type="match status" value="1"/>
</dbReference>
<evidence type="ECO:0000256" key="4">
    <source>
        <dbReference type="ARBA" id="ARBA00023319"/>
    </source>
</evidence>
<keyword evidence="8" id="KW-1185">Reference proteome</keyword>
<reference evidence="8" key="3">
    <citation type="journal article" date="2014" name="Nature">
        <title>Elephant shark genome provides unique insights into gnathostome evolution.</title>
        <authorList>
            <consortium name="International Elephant Shark Genome Sequencing Consortium"/>
            <person name="Venkatesh B."/>
            <person name="Lee A.P."/>
            <person name="Ravi V."/>
            <person name="Maurya A.K."/>
            <person name="Lian M.M."/>
            <person name="Swann J.B."/>
            <person name="Ohta Y."/>
            <person name="Flajnik M.F."/>
            <person name="Sutoh Y."/>
            <person name="Kasahara M."/>
            <person name="Hoon S."/>
            <person name="Gangu V."/>
            <person name="Roy S.W."/>
            <person name="Irimia M."/>
            <person name="Korzh V."/>
            <person name="Kondrychyn I."/>
            <person name="Lim Z.W."/>
            <person name="Tay B.H."/>
            <person name="Tohari S."/>
            <person name="Kong K.W."/>
            <person name="Ho S."/>
            <person name="Lorente-Galdos B."/>
            <person name="Quilez J."/>
            <person name="Marques-Bonet T."/>
            <person name="Raney B.J."/>
            <person name="Ingham P.W."/>
            <person name="Tay A."/>
            <person name="Hillier L.W."/>
            <person name="Minx P."/>
            <person name="Boehm T."/>
            <person name="Wilson R.K."/>
            <person name="Brenner S."/>
            <person name="Warren W.C."/>
        </authorList>
    </citation>
    <scope>NUCLEOTIDE SEQUENCE [LARGE SCALE GENOMIC DNA]</scope>
</reference>
<keyword evidence="2" id="KW-1064">Adaptive immunity</keyword>
<dbReference type="GO" id="GO:0002250">
    <property type="term" value="P:adaptive immune response"/>
    <property type="evidence" value="ECO:0007669"/>
    <property type="project" value="UniProtKB-KW"/>
</dbReference>
<dbReference type="PANTHER" id="PTHR19367:SF18">
    <property type="entry name" value="T CELL RECEPTOR ALPHA VARIABLE 16"/>
    <property type="match status" value="1"/>
</dbReference>
<dbReference type="InterPro" id="IPR051287">
    <property type="entry name" value="TCR_variable_region"/>
</dbReference>
<dbReference type="SMART" id="SM00406">
    <property type="entry name" value="IGv"/>
    <property type="match status" value="1"/>
</dbReference>
<dbReference type="Gene3D" id="2.60.40.10">
    <property type="entry name" value="Immunoglobulins"/>
    <property type="match status" value="1"/>
</dbReference>
<name>A0A4W3GDV5_CALMI</name>
<feature type="domain" description="Ig-like" evidence="6">
    <location>
        <begin position="14"/>
        <end position="119"/>
    </location>
</feature>
<keyword evidence="3" id="KW-0675">Receptor</keyword>
<keyword evidence="4" id="KW-0393">Immunoglobulin domain</keyword>
<dbReference type="InterPro" id="IPR013106">
    <property type="entry name" value="Ig_V-set"/>
</dbReference>
<dbReference type="GO" id="GO:0042101">
    <property type="term" value="C:T cell receptor complex"/>
    <property type="evidence" value="ECO:0007669"/>
    <property type="project" value="UniProtKB-KW"/>
</dbReference>
<proteinExistence type="predicted"/>
<keyword evidence="1" id="KW-0732">Signal</keyword>
<dbReference type="Ensembl" id="ENSCMIT00000000809.1">
    <property type="protein sequence ID" value="ENSCMIP00000000760.1"/>
    <property type="gene ID" value="ENSCMIG00000000527.1"/>
</dbReference>
<evidence type="ECO:0000256" key="3">
    <source>
        <dbReference type="ARBA" id="ARBA00023170"/>
    </source>
</evidence>
<dbReference type="InterPro" id="IPR007110">
    <property type="entry name" value="Ig-like_dom"/>
</dbReference>
<dbReference type="PROSITE" id="PS50835">
    <property type="entry name" value="IG_LIKE"/>
    <property type="match status" value="1"/>
</dbReference>
<dbReference type="GeneTree" id="ENSGT01030000234557"/>
<dbReference type="Proteomes" id="UP000314986">
    <property type="component" value="Unassembled WGS sequence"/>
</dbReference>
<dbReference type="AlphaFoldDB" id="A0A4W3GDV5"/>
<protein>
    <recommendedName>
        <fullName evidence="6">Ig-like domain-containing protein</fullName>
    </recommendedName>
</protein>
<dbReference type="PANTHER" id="PTHR19367">
    <property type="entry name" value="T-CELL RECEPTOR ALPHA CHAIN V REGION"/>
    <property type="match status" value="1"/>
</dbReference>
<reference evidence="7" key="4">
    <citation type="submission" date="2025-08" db="UniProtKB">
        <authorList>
            <consortium name="Ensembl"/>
        </authorList>
    </citation>
    <scope>IDENTIFICATION</scope>
</reference>
<evidence type="ECO:0000259" key="6">
    <source>
        <dbReference type="PROSITE" id="PS50835"/>
    </source>
</evidence>
<dbReference type="OMA" id="YFCAVGE"/>
<evidence type="ECO:0000313" key="7">
    <source>
        <dbReference type="Ensembl" id="ENSCMIP00000000760.1"/>
    </source>
</evidence>
<evidence type="ECO:0000256" key="5">
    <source>
        <dbReference type="ARBA" id="ARBA00043266"/>
    </source>
</evidence>
<dbReference type="InterPro" id="IPR036179">
    <property type="entry name" value="Ig-like_dom_sf"/>
</dbReference>